<name>B2KBY1_ELUMP</name>
<dbReference type="InterPro" id="IPR001608">
    <property type="entry name" value="Ala_racemase_N"/>
</dbReference>
<dbReference type="STRING" id="445932.Emin_0326"/>
<dbReference type="PRINTS" id="PR00992">
    <property type="entry name" value="ALARACEMASE"/>
</dbReference>
<dbReference type="FunFam" id="3.20.20.10:FF:000002">
    <property type="entry name" value="Alanine racemase"/>
    <property type="match status" value="1"/>
</dbReference>
<dbReference type="UniPathway" id="UPA00042">
    <property type="reaction ID" value="UER00497"/>
</dbReference>
<dbReference type="SUPFAM" id="SSF50621">
    <property type="entry name" value="Alanine racemase C-terminal domain-like"/>
    <property type="match status" value="1"/>
</dbReference>
<keyword evidence="3 5" id="KW-0663">Pyridoxal phosphate</keyword>
<feature type="binding site" evidence="5 7">
    <location>
        <position position="139"/>
    </location>
    <ligand>
        <name>substrate</name>
    </ligand>
</feature>
<dbReference type="PANTHER" id="PTHR30511">
    <property type="entry name" value="ALANINE RACEMASE"/>
    <property type="match status" value="1"/>
</dbReference>
<feature type="active site" description="Proton acceptor; specific for L-alanine" evidence="5">
    <location>
        <position position="262"/>
    </location>
</feature>
<dbReference type="SUPFAM" id="SSF51419">
    <property type="entry name" value="PLP-binding barrel"/>
    <property type="match status" value="1"/>
</dbReference>
<dbReference type="HOGENOM" id="CLU_028393_2_2_0"/>
<dbReference type="InterPro" id="IPR029066">
    <property type="entry name" value="PLP-binding_barrel"/>
</dbReference>
<evidence type="ECO:0000256" key="6">
    <source>
        <dbReference type="PIRSR" id="PIRSR600821-50"/>
    </source>
</evidence>
<evidence type="ECO:0000256" key="4">
    <source>
        <dbReference type="ARBA" id="ARBA00023235"/>
    </source>
</evidence>
<dbReference type="PANTHER" id="PTHR30511:SF0">
    <property type="entry name" value="ALANINE RACEMASE, CATABOLIC-RELATED"/>
    <property type="match status" value="1"/>
</dbReference>
<dbReference type="KEGG" id="emi:Emin_0326"/>
<dbReference type="InterPro" id="IPR009006">
    <property type="entry name" value="Ala_racemase/Decarboxylase_C"/>
</dbReference>
<dbReference type="InterPro" id="IPR000821">
    <property type="entry name" value="Ala_racemase"/>
</dbReference>
<evidence type="ECO:0000313" key="9">
    <source>
        <dbReference type="EMBL" id="ACC97885.1"/>
    </source>
</evidence>
<dbReference type="Pfam" id="PF00842">
    <property type="entry name" value="Ala_racemase_C"/>
    <property type="match status" value="1"/>
</dbReference>
<feature type="active site" description="Proton acceptor; specific for D-alanine" evidence="5">
    <location>
        <position position="39"/>
    </location>
</feature>
<dbReference type="InterPro" id="IPR011079">
    <property type="entry name" value="Ala_racemase_C"/>
</dbReference>
<dbReference type="AlphaFoldDB" id="B2KBY1"/>
<reference evidence="9 10" key="1">
    <citation type="journal article" date="2009" name="Appl. Environ. Microbiol.">
        <title>Genomic analysis of 'Elusimicrobium minutum,' the first cultivated representative of the phylum 'Elusimicrobia' (formerly termite group 1).</title>
        <authorList>
            <person name="Herlemann D.P.R."/>
            <person name="Geissinger O."/>
            <person name="Ikeda-Ohtsubo W."/>
            <person name="Kunin V."/>
            <person name="Sun H."/>
            <person name="Lapidus A."/>
            <person name="Hugenholtz P."/>
            <person name="Brune A."/>
        </authorList>
    </citation>
    <scope>NUCLEOTIDE SEQUENCE [LARGE SCALE GENOMIC DNA]</scope>
    <source>
        <strain evidence="9 10">Pei191</strain>
    </source>
</reference>
<proteinExistence type="inferred from homology"/>
<dbReference type="EMBL" id="CP001055">
    <property type="protein sequence ID" value="ACC97885.1"/>
    <property type="molecule type" value="Genomic_DNA"/>
</dbReference>
<dbReference type="CDD" id="cd00430">
    <property type="entry name" value="PLPDE_III_AR"/>
    <property type="match status" value="1"/>
</dbReference>
<keyword evidence="10" id="KW-1185">Reference proteome</keyword>
<evidence type="ECO:0000256" key="7">
    <source>
        <dbReference type="PIRSR" id="PIRSR600821-52"/>
    </source>
</evidence>
<dbReference type="GO" id="GO:0008784">
    <property type="term" value="F:alanine racemase activity"/>
    <property type="evidence" value="ECO:0007669"/>
    <property type="project" value="UniProtKB-UniRule"/>
</dbReference>
<feature type="domain" description="Alanine racemase C-terminal" evidence="8">
    <location>
        <begin position="241"/>
        <end position="369"/>
    </location>
</feature>
<dbReference type="HAMAP" id="MF_01201">
    <property type="entry name" value="Ala_racemase"/>
    <property type="match status" value="1"/>
</dbReference>
<evidence type="ECO:0000256" key="3">
    <source>
        <dbReference type="ARBA" id="ARBA00022898"/>
    </source>
</evidence>
<protein>
    <recommendedName>
        <fullName evidence="5">Alanine racemase</fullName>
        <ecNumber evidence="5">5.1.1.1</ecNumber>
    </recommendedName>
</protein>
<dbReference type="GO" id="GO:0030170">
    <property type="term" value="F:pyridoxal phosphate binding"/>
    <property type="evidence" value="ECO:0007669"/>
    <property type="project" value="UniProtKB-UniRule"/>
</dbReference>
<dbReference type="OrthoDB" id="9801978at2"/>
<organism evidence="9 10">
    <name type="scientific">Elusimicrobium minutum (strain Pei191)</name>
    <dbReference type="NCBI Taxonomy" id="445932"/>
    <lineage>
        <taxon>Bacteria</taxon>
        <taxon>Pseudomonadati</taxon>
        <taxon>Elusimicrobiota</taxon>
        <taxon>Elusimicrobia</taxon>
        <taxon>Elusimicrobiales</taxon>
        <taxon>Elusimicrobiaceae</taxon>
        <taxon>Elusimicrobium</taxon>
    </lineage>
</organism>
<dbReference type="Proteomes" id="UP000001029">
    <property type="component" value="Chromosome"/>
</dbReference>
<comment type="function">
    <text evidence="5">Catalyzes the interconversion of L-alanine and D-alanine. May also act on other amino acids.</text>
</comment>
<accession>B2KBY1</accession>
<dbReference type="GO" id="GO:0005829">
    <property type="term" value="C:cytosol"/>
    <property type="evidence" value="ECO:0007669"/>
    <property type="project" value="TreeGrafter"/>
</dbReference>
<evidence type="ECO:0000313" key="10">
    <source>
        <dbReference type="Proteomes" id="UP000001029"/>
    </source>
</evidence>
<evidence type="ECO:0000256" key="1">
    <source>
        <dbReference type="ARBA" id="ARBA00000316"/>
    </source>
</evidence>
<sequence length="369" mass="40514">MDKILRPTAAVIDLENLKHNINYVRSLLNPKTKMLFVLKANAYGHGAVKLAKYAQENNLCDMLGTASVEEGVELRENGIKLPVLVLGSVYPFEAFETAAAYDLAITIASLSAAKAVCEIASKINKTVYCHVKQDTGMGRIGTRRTGVAKILQELKQNKNIIIEGLYTHLSSTDSDEVFTSCQLGYFEEAALAAKADNIDVEIFHACATMGTLFAPRGRFDMVRLGLGAYGMVKEDKNFKPVLSLKSKIVFVKDVKKDFAISYNQSFIAPKQMHIATVPVGYGDGYMRAMSGKAEVLIAGKRCKVIGNITMDMIMVDVTDVQEATVGDEVVLIGKQGDEEITAWELASWANTIAYEITTLITARVPRFYK</sequence>
<evidence type="ECO:0000256" key="5">
    <source>
        <dbReference type="HAMAP-Rule" id="MF_01201"/>
    </source>
</evidence>
<gene>
    <name evidence="9" type="ordered locus">Emin_0326</name>
</gene>
<dbReference type="GO" id="GO:0030632">
    <property type="term" value="P:D-alanine biosynthetic process"/>
    <property type="evidence" value="ECO:0007669"/>
    <property type="project" value="UniProtKB-UniRule"/>
</dbReference>
<dbReference type="RefSeq" id="WP_012414500.1">
    <property type="nucleotide sequence ID" value="NC_010644.1"/>
</dbReference>
<dbReference type="Pfam" id="PF01168">
    <property type="entry name" value="Ala_racemase_N"/>
    <property type="match status" value="1"/>
</dbReference>
<comment type="pathway">
    <text evidence="5">Amino-acid biosynthesis; D-alanine biosynthesis; D-alanine from L-alanine: step 1/1.</text>
</comment>
<comment type="cofactor">
    <cofactor evidence="2 5 6">
        <name>pyridoxal 5'-phosphate</name>
        <dbReference type="ChEBI" id="CHEBI:597326"/>
    </cofactor>
</comment>
<dbReference type="FunFam" id="2.40.37.10:FF:000006">
    <property type="entry name" value="Alanine racemase"/>
    <property type="match status" value="1"/>
</dbReference>
<evidence type="ECO:0000256" key="2">
    <source>
        <dbReference type="ARBA" id="ARBA00001933"/>
    </source>
</evidence>
<dbReference type="SMART" id="SM01005">
    <property type="entry name" value="Ala_racemase_C"/>
    <property type="match status" value="1"/>
</dbReference>
<comment type="catalytic activity">
    <reaction evidence="1 5">
        <text>L-alanine = D-alanine</text>
        <dbReference type="Rhea" id="RHEA:20249"/>
        <dbReference type="ChEBI" id="CHEBI:57416"/>
        <dbReference type="ChEBI" id="CHEBI:57972"/>
        <dbReference type="EC" id="5.1.1.1"/>
    </reaction>
</comment>
<evidence type="ECO:0000259" key="8">
    <source>
        <dbReference type="SMART" id="SM01005"/>
    </source>
</evidence>
<comment type="similarity">
    <text evidence="5">Belongs to the alanine racemase family.</text>
</comment>
<dbReference type="Gene3D" id="2.40.37.10">
    <property type="entry name" value="Lyase, Ornithine Decarboxylase, Chain A, domain 1"/>
    <property type="match status" value="1"/>
</dbReference>
<dbReference type="NCBIfam" id="TIGR00492">
    <property type="entry name" value="alr"/>
    <property type="match status" value="1"/>
</dbReference>
<dbReference type="EC" id="5.1.1.1" evidence="5"/>
<feature type="binding site" evidence="5 7">
    <location>
        <position position="310"/>
    </location>
    <ligand>
        <name>substrate</name>
    </ligand>
</feature>
<dbReference type="Gene3D" id="3.20.20.10">
    <property type="entry name" value="Alanine racemase"/>
    <property type="match status" value="1"/>
</dbReference>
<feature type="modified residue" description="N6-(pyridoxal phosphate)lysine" evidence="5 6">
    <location>
        <position position="39"/>
    </location>
</feature>
<keyword evidence="4 5" id="KW-0413">Isomerase</keyword>